<dbReference type="EMBL" id="WTYS01000001">
    <property type="protein sequence ID" value="MXO56998.1"/>
    <property type="molecule type" value="Genomic_DNA"/>
</dbReference>
<dbReference type="GO" id="GO:0030170">
    <property type="term" value="F:pyridoxal phosphate binding"/>
    <property type="evidence" value="ECO:0007669"/>
    <property type="project" value="TreeGrafter"/>
</dbReference>
<evidence type="ECO:0000313" key="10">
    <source>
        <dbReference type="Proteomes" id="UP000468943"/>
    </source>
</evidence>
<name>A0A6I4SNQ4_9SPHN</name>
<dbReference type="Pfam" id="PF01168">
    <property type="entry name" value="Ala_racemase_N"/>
    <property type="match status" value="1"/>
</dbReference>
<feature type="modified residue" description="N6-(pyridoxal phosphate)lysine" evidence="6">
    <location>
        <position position="42"/>
    </location>
</feature>
<evidence type="ECO:0000256" key="1">
    <source>
        <dbReference type="ARBA" id="ARBA00000316"/>
    </source>
</evidence>
<gene>
    <name evidence="9" type="primary">alr</name>
    <name evidence="9" type="ORF">GRI36_08885</name>
</gene>
<evidence type="ECO:0000256" key="6">
    <source>
        <dbReference type="PIRSR" id="PIRSR600821-50"/>
    </source>
</evidence>
<dbReference type="GO" id="GO:0008784">
    <property type="term" value="F:alanine racemase activity"/>
    <property type="evidence" value="ECO:0007669"/>
    <property type="project" value="UniProtKB-EC"/>
</dbReference>
<dbReference type="AlphaFoldDB" id="A0A6I4SNQ4"/>
<dbReference type="PRINTS" id="PR00992">
    <property type="entry name" value="ALARACEMASE"/>
</dbReference>
<proteinExistence type="predicted"/>
<dbReference type="InterPro" id="IPR011079">
    <property type="entry name" value="Ala_racemase_C"/>
</dbReference>
<evidence type="ECO:0000256" key="2">
    <source>
        <dbReference type="ARBA" id="ARBA00001933"/>
    </source>
</evidence>
<dbReference type="InterPro" id="IPR000821">
    <property type="entry name" value="Ala_racemase"/>
</dbReference>
<comment type="cofactor">
    <cofactor evidence="2 6">
        <name>pyridoxal 5'-phosphate</name>
        <dbReference type="ChEBI" id="CHEBI:597326"/>
    </cofactor>
</comment>
<evidence type="ECO:0000259" key="8">
    <source>
        <dbReference type="SMART" id="SM01005"/>
    </source>
</evidence>
<feature type="binding site" evidence="7">
    <location>
        <position position="298"/>
    </location>
    <ligand>
        <name>substrate</name>
    </ligand>
</feature>
<feature type="binding site" evidence="7">
    <location>
        <position position="134"/>
    </location>
    <ligand>
        <name>substrate</name>
    </ligand>
</feature>
<dbReference type="SUPFAM" id="SSF50621">
    <property type="entry name" value="Alanine racemase C-terminal domain-like"/>
    <property type="match status" value="1"/>
</dbReference>
<comment type="caution">
    <text evidence="9">The sequence shown here is derived from an EMBL/GenBank/DDBJ whole genome shotgun (WGS) entry which is preliminary data.</text>
</comment>
<evidence type="ECO:0000256" key="7">
    <source>
        <dbReference type="PIRSR" id="PIRSR600821-52"/>
    </source>
</evidence>
<dbReference type="Gene3D" id="2.40.37.10">
    <property type="entry name" value="Lyase, Ornithine Decarboxylase, Chain A, domain 1"/>
    <property type="match status" value="1"/>
</dbReference>
<dbReference type="SUPFAM" id="SSF51419">
    <property type="entry name" value="PLP-binding barrel"/>
    <property type="match status" value="1"/>
</dbReference>
<dbReference type="OrthoDB" id="9813814at2"/>
<dbReference type="PANTHER" id="PTHR30511">
    <property type="entry name" value="ALANINE RACEMASE"/>
    <property type="match status" value="1"/>
</dbReference>
<dbReference type="Gene3D" id="3.20.20.10">
    <property type="entry name" value="Alanine racemase"/>
    <property type="match status" value="1"/>
</dbReference>
<organism evidence="9 10">
    <name type="scientific">Pontixanthobacter gangjinensis</name>
    <dbReference type="NCBI Taxonomy" id="1028742"/>
    <lineage>
        <taxon>Bacteria</taxon>
        <taxon>Pseudomonadati</taxon>
        <taxon>Pseudomonadota</taxon>
        <taxon>Alphaproteobacteria</taxon>
        <taxon>Sphingomonadales</taxon>
        <taxon>Erythrobacteraceae</taxon>
        <taxon>Pontixanthobacter</taxon>
    </lineage>
</organism>
<dbReference type="InterPro" id="IPR009006">
    <property type="entry name" value="Ala_racemase/Decarboxylase_C"/>
</dbReference>
<dbReference type="GO" id="GO:0030632">
    <property type="term" value="P:D-alanine biosynthetic process"/>
    <property type="evidence" value="ECO:0007669"/>
    <property type="project" value="TreeGrafter"/>
</dbReference>
<evidence type="ECO:0000256" key="5">
    <source>
        <dbReference type="ARBA" id="ARBA00023235"/>
    </source>
</evidence>
<dbReference type="PANTHER" id="PTHR30511:SF0">
    <property type="entry name" value="ALANINE RACEMASE, CATABOLIC-RELATED"/>
    <property type="match status" value="1"/>
</dbReference>
<evidence type="ECO:0000256" key="3">
    <source>
        <dbReference type="ARBA" id="ARBA00013089"/>
    </source>
</evidence>
<accession>A0A6I4SNQ4</accession>
<dbReference type="InterPro" id="IPR029066">
    <property type="entry name" value="PLP-binding_barrel"/>
</dbReference>
<dbReference type="InterPro" id="IPR001608">
    <property type="entry name" value="Ala_racemase_N"/>
</dbReference>
<evidence type="ECO:0000313" key="9">
    <source>
        <dbReference type="EMBL" id="MXO56998.1"/>
    </source>
</evidence>
<comment type="catalytic activity">
    <reaction evidence="1">
        <text>L-alanine = D-alanine</text>
        <dbReference type="Rhea" id="RHEA:20249"/>
        <dbReference type="ChEBI" id="CHEBI:57416"/>
        <dbReference type="ChEBI" id="CHEBI:57972"/>
        <dbReference type="EC" id="5.1.1.1"/>
    </reaction>
</comment>
<dbReference type="Pfam" id="PF00842">
    <property type="entry name" value="Ala_racemase_C"/>
    <property type="match status" value="1"/>
</dbReference>
<dbReference type="EC" id="5.1.1.1" evidence="3"/>
<keyword evidence="10" id="KW-1185">Reference proteome</keyword>
<keyword evidence="4 6" id="KW-0663">Pyridoxal phosphate</keyword>
<feature type="domain" description="Alanine racemase C-terminal" evidence="8">
    <location>
        <begin position="229"/>
        <end position="350"/>
    </location>
</feature>
<protein>
    <recommendedName>
        <fullName evidence="3">alanine racemase</fullName>
        <ecNumber evidence="3">5.1.1.1</ecNumber>
    </recommendedName>
</protein>
<evidence type="ECO:0000256" key="4">
    <source>
        <dbReference type="ARBA" id="ARBA00022898"/>
    </source>
</evidence>
<keyword evidence="5 9" id="KW-0413">Isomerase</keyword>
<sequence length="351" mass="37330">MGGRIVHTGNLKVQFDGDRLVSNWNALRNIPLAGTTCGAAVKANAYGVGATEVVSRLIKAGCRDFFVATWQEAEEIAALTTDCSVTVLNGVLGHEMELAVSSNAKPMLNSLKQVQRWQPSGKPCDVMINTGMNRLGINCGEVAEIDWSGLEIDVLASHLASADENVSQNAEQLAAFTAIGNSVPHNRKSLANSAGIALGGGYHFDLTRPGLSLYGGIPRAELSDCINPVGSLETRLLQVRQIMAGDHVGYNATFTANGPMTIGIAALGYADGYGRGFSGSGLLSWEDQSLPVLGRVSMDLVALDLAKAPHLKEGDWIGCPLDLPILSEQSDLSQYEVLTSLGARYERCWNN</sequence>
<dbReference type="Proteomes" id="UP000468943">
    <property type="component" value="Unassembled WGS sequence"/>
</dbReference>
<dbReference type="NCBIfam" id="TIGR00492">
    <property type="entry name" value="alr"/>
    <property type="match status" value="1"/>
</dbReference>
<dbReference type="SMART" id="SM01005">
    <property type="entry name" value="Ala_racemase_C"/>
    <property type="match status" value="1"/>
</dbReference>
<dbReference type="CDD" id="cd00430">
    <property type="entry name" value="PLPDE_III_AR"/>
    <property type="match status" value="1"/>
</dbReference>
<dbReference type="GO" id="GO:0005829">
    <property type="term" value="C:cytosol"/>
    <property type="evidence" value="ECO:0007669"/>
    <property type="project" value="TreeGrafter"/>
</dbReference>
<reference evidence="9 10" key="1">
    <citation type="submission" date="2019-12" db="EMBL/GenBank/DDBJ databases">
        <title>Genomic-based taxomic classification of the family Erythrobacteraceae.</title>
        <authorList>
            <person name="Xu L."/>
        </authorList>
    </citation>
    <scope>NUCLEOTIDE SEQUENCE [LARGE SCALE GENOMIC DNA]</scope>
    <source>
        <strain evidence="9 10">JCM 17802</strain>
    </source>
</reference>